<organism evidence="1 2">
    <name type="scientific">Candidatus Dehalogenimonas loeffleri</name>
    <dbReference type="NCBI Taxonomy" id="3127115"/>
    <lineage>
        <taxon>Bacteria</taxon>
        <taxon>Bacillati</taxon>
        <taxon>Chloroflexota</taxon>
        <taxon>Dehalococcoidia</taxon>
        <taxon>Dehalococcoidales</taxon>
        <taxon>Dehalococcoidaceae</taxon>
        <taxon>Dehalogenimonas</taxon>
    </lineage>
</organism>
<reference evidence="1 2" key="1">
    <citation type="submission" date="2024-03" db="EMBL/GenBank/DDBJ databases">
        <title>A Dehalogenimonas Isolated from Estuarine Sediments Dihaloeliminates Chlorinated Alkanes.</title>
        <authorList>
            <person name="Yang Y."/>
            <person name="Wang H."/>
        </authorList>
    </citation>
    <scope>NUCLEOTIDE SEQUENCE [LARGE SCALE GENOMIC DNA]</scope>
    <source>
        <strain evidence="1 2">W</strain>
    </source>
</reference>
<evidence type="ECO:0000313" key="1">
    <source>
        <dbReference type="EMBL" id="WWX25362.1"/>
    </source>
</evidence>
<dbReference type="Proteomes" id="UP001375370">
    <property type="component" value="Chromosome"/>
</dbReference>
<name>A0ABZ2J367_9CHLR</name>
<dbReference type="EMBL" id="CP146612">
    <property type="protein sequence ID" value="WWX25362.1"/>
    <property type="molecule type" value="Genomic_DNA"/>
</dbReference>
<evidence type="ECO:0000313" key="2">
    <source>
        <dbReference type="Proteomes" id="UP001375370"/>
    </source>
</evidence>
<protein>
    <submittedName>
        <fullName evidence="1">Uncharacterized protein</fullName>
    </submittedName>
</protein>
<accession>A0ABZ2J367</accession>
<keyword evidence="2" id="KW-1185">Reference proteome</keyword>
<sequence>MEIRQTFPLLFWFRLDEIIRRCLVKIVKQRMSLNDWLEQGWLAKHRLDRREIRELPGIATGLSPMLRLQESALTHG</sequence>
<dbReference type="RefSeq" id="WP_338737502.1">
    <property type="nucleotide sequence ID" value="NZ_CP146612.1"/>
</dbReference>
<gene>
    <name evidence="1" type="ORF">V8247_08980</name>
</gene>
<proteinExistence type="predicted"/>